<accession>A0A513ZZ29</accession>
<protein>
    <submittedName>
        <fullName evidence="1">Uncharacterized protein</fullName>
    </submittedName>
</protein>
<keyword evidence="2" id="KW-1185">Reference proteome</keyword>
<evidence type="ECO:0000313" key="2">
    <source>
        <dbReference type="Proteomes" id="UP000316756"/>
    </source>
</evidence>
<organism evidence="1 2">
    <name type="scientific">Aeromonas phage LAh1</name>
    <dbReference type="NCBI Taxonomy" id="2591024"/>
    <lineage>
        <taxon>Viruses</taxon>
        <taxon>Duplodnaviria</taxon>
        <taxon>Heunggongvirae</taxon>
        <taxon>Uroviricota</taxon>
        <taxon>Caudoviricetes</taxon>
        <taxon>Autographivirales</taxon>
        <taxon>Autonotataviridae</taxon>
        <taxon>Melnykvirinae</taxon>
        <taxon>Ahphunavirus</taxon>
        <taxon>Ahphunavirus LAh1</taxon>
    </lineage>
</organism>
<dbReference type="Proteomes" id="UP000316756">
    <property type="component" value="Segment"/>
</dbReference>
<sequence length="88" mass="9850">MSSLRCTDSILASPKVELVHLREQRTENSMSQKDESEKTVEVHRLTPAAYSQLEQQIGQPSSGTAEQMAFQLGQQRVLYLLRKGFVAG</sequence>
<evidence type="ECO:0000313" key="1">
    <source>
        <dbReference type="EMBL" id="QDH46273.1"/>
    </source>
</evidence>
<proteinExistence type="predicted"/>
<gene>
    <name evidence="1" type="ORF">LAh1_43</name>
</gene>
<reference evidence="1 2" key="1">
    <citation type="submission" date="2019-04" db="EMBL/GenBank/DDBJ databases">
        <title>Novel bacteriophages capable of disrupting biofilms from clinical strains of Aeromonas hydrophila with intrinsic antibiotic resistance.</title>
        <authorList>
            <person name="Kabwe M."/>
            <person name="Brown T.L."/>
            <person name="Speirs L."/>
            <person name="Ku H."/>
            <person name="Leach M."/>
            <person name="Chan H.T."/>
            <person name="Petrovski S."/>
            <person name="Lock P."/>
            <person name="Tucci J."/>
        </authorList>
    </citation>
    <scope>NUCLEOTIDE SEQUENCE [LARGE SCALE GENOMIC DNA]</scope>
</reference>
<dbReference type="EMBL" id="MK838107">
    <property type="protein sequence ID" value="QDH46273.1"/>
    <property type="molecule type" value="Genomic_DNA"/>
</dbReference>
<name>A0A513ZZ29_9CAUD</name>